<name>A0A0K0FTU8_STRVS</name>
<reference evidence="4" key="2">
    <citation type="submission" date="2015-08" db="UniProtKB">
        <authorList>
            <consortium name="WormBaseParasite"/>
        </authorList>
    </citation>
    <scope>IDENTIFICATION</scope>
</reference>
<evidence type="ECO:0000313" key="4">
    <source>
        <dbReference type="WBParaSite" id="SVE_1576000.1"/>
    </source>
</evidence>
<evidence type="ECO:0000313" key="3">
    <source>
        <dbReference type="Proteomes" id="UP000035680"/>
    </source>
</evidence>
<dbReference type="AlphaFoldDB" id="A0A0K0FTU8"/>
<accession>A0A0K0FTU8</accession>
<proteinExistence type="predicted"/>
<reference evidence="3" key="1">
    <citation type="submission" date="2014-07" db="EMBL/GenBank/DDBJ databases">
        <authorList>
            <person name="Martin A.A"/>
            <person name="De Silva N."/>
        </authorList>
    </citation>
    <scope>NUCLEOTIDE SEQUENCE</scope>
</reference>
<keyword evidence="3" id="KW-1185">Reference proteome</keyword>
<organism evidence="3 4">
    <name type="scientific">Strongyloides venezuelensis</name>
    <name type="common">Threadworm</name>
    <dbReference type="NCBI Taxonomy" id="75913"/>
    <lineage>
        <taxon>Eukaryota</taxon>
        <taxon>Metazoa</taxon>
        <taxon>Ecdysozoa</taxon>
        <taxon>Nematoda</taxon>
        <taxon>Chromadorea</taxon>
        <taxon>Rhabditida</taxon>
        <taxon>Tylenchina</taxon>
        <taxon>Panagrolaimomorpha</taxon>
        <taxon>Strongyloidoidea</taxon>
        <taxon>Strongyloididae</taxon>
        <taxon>Strongyloides</taxon>
    </lineage>
</organism>
<dbReference type="InterPro" id="IPR019430">
    <property type="entry name" value="7TM_GPCR_serpentine_rcpt_Srx"/>
</dbReference>
<feature type="transmembrane region" description="Helical" evidence="1">
    <location>
        <begin position="147"/>
        <end position="169"/>
    </location>
</feature>
<keyword evidence="1" id="KW-0472">Membrane</keyword>
<evidence type="ECO:0000259" key="2">
    <source>
        <dbReference type="Pfam" id="PF10328"/>
    </source>
</evidence>
<feature type="transmembrane region" description="Helical" evidence="1">
    <location>
        <begin position="189"/>
        <end position="209"/>
    </location>
</feature>
<sequence>MNIINDFHKDNDGLATNYYIILPICHSNIYGVSLLSSLNTFIALFYPLRYKRWFSKKRIVICLIIIFLIGLINGIGMICFHPCYKYSISIKGYIVAFKSLDVIYYLMAFSIVINISIVVVSTIMNTTSAVKFAKYYQTINTKNSQNVSIFLYAIINFFIYTIVVVYTFGKIVNFMIVQSDLFDSIAQQIAYWNVDFLTLAYFIPFYFYAHQ</sequence>
<keyword evidence="1" id="KW-0812">Transmembrane</keyword>
<protein>
    <submittedName>
        <fullName evidence="4">7TM_GPCR_Srx domain-containing protein</fullName>
    </submittedName>
</protein>
<feature type="transmembrane region" description="Helical" evidence="1">
    <location>
        <begin position="103"/>
        <end position="126"/>
    </location>
</feature>
<feature type="transmembrane region" description="Helical" evidence="1">
    <location>
        <begin position="60"/>
        <end position="83"/>
    </location>
</feature>
<dbReference type="Pfam" id="PF10328">
    <property type="entry name" value="7TM_GPCR_Srx"/>
    <property type="match status" value="1"/>
</dbReference>
<dbReference type="WBParaSite" id="SVE_1576000.1">
    <property type="protein sequence ID" value="SVE_1576000.1"/>
    <property type="gene ID" value="SVE_1576000"/>
</dbReference>
<dbReference type="Proteomes" id="UP000035680">
    <property type="component" value="Unassembled WGS sequence"/>
</dbReference>
<keyword evidence="1" id="KW-1133">Transmembrane helix</keyword>
<evidence type="ECO:0000256" key="1">
    <source>
        <dbReference type="SAM" id="Phobius"/>
    </source>
</evidence>
<feature type="domain" description="7TM GPCR serpentine receptor class x (Srx)" evidence="2">
    <location>
        <begin position="25"/>
        <end position="179"/>
    </location>
</feature>
<feature type="transmembrane region" description="Helical" evidence="1">
    <location>
        <begin position="29"/>
        <end position="48"/>
    </location>
</feature>